<comment type="caution">
    <text evidence="1">The sequence shown here is derived from an EMBL/GenBank/DDBJ whole genome shotgun (WGS) entry which is preliminary data.</text>
</comment>
<name>A0A6L2KRL8_TANCI</name>
<reference evidence="1" key="1">
    <citation type="journal article" date="2019" name="Sci. Rep.">
        <title>Draft genome of Tanacetum cinerariifolium, the natural source of mosquito coil.</title>
        <authorList>
            <person name="Yamashiro T."/>
            <person name="Shiraishi A."/>
            <person name="Satake H."/>
            <person name="Nakayama K."/>
        </authorList>
    </citation>
    <scope>NUCLEOTIDE SEQUENCE</scope>
</reference>
<sequence length="92" mass="10005">MRIFSVIFQLAKNAVDVCVFKRESVKKDGGTRILACFQDELDNVVEEEDGGWIFFLGGNNSSGIKKYRGSNNGDGGNNRDGVKITGGVKGFI</sequence>
<proteinExistence type="predicted"/>
<evidence type="ECO:0000313" key="1">
    <source>
        <dbReference type="EMBL" id="GEU50665.1"/>
    </source>
</evidence>
<accession>A0A6L2KRL8</accession>
<dbReference type="EMBL" id="BKCJ010002749">
    <property type="protein sequence ID" value="GEU50665.1"/>
    <property type="molecule type" value="Genomic_DNA"/>
</dbReference>
<protein>
    <submittedName>
        <fullName evidence="1">Uncharacterized protein</fullName>
    </submittedName>
</protein>
<organism evidence="1">
    <name type="scientific">Tanacetum cinerariifolium</name>
    <name type="common">Dalmatian daisy</name>
    <name type="synonym">Chrysanthemum cinerariifolium</name>
    <dbReference type="NCBI Taxonomy" id="118510"/>
    <lineage>
        <taxon>Eukaryota</taxon>
        <taxon>Viridiplantae</taxon>
        <taxon>Streptophyta</taxon>
        <taxon>Embryophyta</taxon>
        <taxon>Tracheophyta</taxon>
        <taxon>Spermatophyta</taxon>
        <taxon>Magnoliopsida</taxon>
        <taxon>eudicotyledons</taxon>
        <taxon>Gunneridae</taxon>
        <taxon>Pentapetalae</taxon>
        <taxon>asterids</taxon>
        <taxon>campanulids</taxon>
        <taxon>Asterales</taxon>
        <taxon>Asteraceae</taxon>
        <taxon>Asteroideae</taxon>
        <taxon>Anthemideae</taxon>
        <taxon>Anthemidinae</taxon>
        <taxon>Tanacetum</taxon>
    </lineage>
</organism>
<dbReference type="AlphaFoldDB" id="A0A6L2KRL8"/>
<gene>
    <name evidence="1" type="ORF">Tci_022643</name>
</gene>